<dbReference type="Gene3D" id="3.40.50.300">
    <property type="entry name" value="P-loop containing nucleotide triphosphate hydrolases"/>
    <property type="match status" value="1"/>
</dbReference>
<name>A0AAP3K3T9_PHOVU</name>
<keyword evidence="1" id="KW-0547">Nucleotide-binding</keyword>
<gene>
    <name evidence="1" type="ORF">PL594_22360</name>
</gene>
<dbReference type="GO" id="GO:0005524">
    <property type="term" value="F:ATP binding"/>
    <property type="evidence" value="ECO:0007669"/>
    <property type="project" value="UniProtKB-KW"/>
</dbReference>
<dbReference type="InterPro" id="IPR027417">
    <property type="entry name" value="P-loop_NTPase"/>
</dbReference>
<dbReference type="EMBL" id="JAQKEI010000072">
    <property type="protein sequence ID" value="MDB0854234.1"/>
    <property type="molecule type" value="Genomic_DNA"/>
</dbReference>
<keyword evidence="1" id="KW-0067">ATP-binding</keyword>
<dbReference type="AlphaFoldDB" id="A0AAP3K3T9"/>
<sequence length="329" mass="38493">MGKTGLIKNVFYYIQKENKSAACFYLDIFSTQNLQEFVSLLGRSVLGKLDTLSQSTLKSLFSFFKSCRPVISADEITGMPSVTLDFIPERSEETLKEIFTYLNQSGVECYIAIDEFQQIMEYPEKGVEGLLRSYIQFTPNVHFIFSGSKKHLMESIFFSIKRPFYQSTQKLFLAPIPYTPYREFAKKLFDERKKTLQENIFHEIYQSVKGHTWYMQYLLNRLYSLPQQTPTIELLHTLIQEIIQEEEYTYQTYFQFLTSNQIQLLKAIAKEEIVNEINSATFIKKYDLKGASSINVALKSLINKEFVLKEQQGYIVYDRFLAIWLKGLV</sequence>
<proteinExistence type="predicted"/>
<dbReference type="Proteomes" id="UP001210999">
    <property type="component" value="Unassembled WGS sequence"/>
</dbReference>
<dbReference type="SUPFAM" id="SSF52540">
    <property type="entry name" value="P-loop containing nucleoside triphosphate hydrolases"/>
    <property type="match status" value="1"/>
</dbReference>
<organism evidence="1 2">
    <name type="scientific">Phocaeicola vulgatus</name>
    <name type="common">Bacteroides vulgatus</name>
    <dbReference type="NCBI Taxonomy" id="821"/>
    <lineage>
        <taxon>Bacteria</taxon>
        <taxon>Pseudomonadati</taxon>
        <taxon>Bacteroidota</taxon>
        <taxon>Bacteroidia</taxon>
        <taxon>Bacteroidales</taxon>
        <taxon>Bacteroidaceae</taxon>
        <taxon>Phocaeicola</taxon>
    </lineage>
</organism>
<evidence type="ECO:0000313" key="1">
    <source>
        <dbReference type="EMBL" id="MDB0854234.1"/>
    </source>
</evidence>
<dbReference type="PANTHER" id="PTHR34301">
    <property type="entry name" value="DNA-BINDING PROTEIN-RELATED"/>
    <property type="match status" value="1"/>
</dbReference>
<protein>
    <submittedName>
        <fullName evidence="1">ATP-binding protein</fullName>
    </submittedName>
</protein>
<evidence type="ECO:0000313" key="2">
    <source>
        <dbReference type="Proteomes" id="UP001210999"/>
    </source>
</evidence>
<dbReference type="PANTHER" id="PTHR34301:SF8">
    <property type="entry name" value="ATPASE DOMAIN-CONTAINING PROTEIN"/>
    <property type="match status" value="1"/>
</dbReference>
<comment type="caution">
    <text evidence="1">The sequence shown here is derived from an EMBL/GenBank/DDBJ whole genome shotgun (WGS) entry which is preliminary data.</text>
</comment>
<reference evidence="1" key="1">
    <citation type="submission" date="2023-01" db="EMBL/GenBank/DDBJ databases">
        <title>Human gut microbiome strain richness.</title>
        <authorList>
            <person name="Chen-Liaw A."/>
        </authorList>
    </citation>
    <scope>NUCLEOTIDE SEQUENCE</scope>
    <source>
        <strain evidence="1">H9_m1001271B151109d0_201107</strain>
    </source>
</reference>
<accession>A0AAP3K3T9</accession>